<feature type="chain" id="PRO_5042008810" description="Gram-positive cocci surface proteins LPxTG domain-containing protein" evidence="2">
    <location>
        <begin position="26"/>
        <end position="109"/>
    </location>
</feature>
<keyword evidence="1" id="KW-0812">Transmembrane</keyword>
<gene>
    <name evidence="3" type="ORF">PML95_00045</name>
</gene>
<keyword evidence="1" id="KW-1133">Transmembrane helix</keyword>
<evidence type="ECO:0000256" key="1">
    <source>
        <dbReference type="SAM" id="Phobius"/>
    </source>
</evidence>
<accession>A0AAE9XNQ5</accession>
<evidence type="ECO:0000313" key="3">
    <source>
        <dbReference type="EMBL" id="WCG22694.1"/>
    </source>
</evidence>
<name>A0AAE9XNQ5_9ENTE</name>
<dbReference type="EMBL" id="CP116507">
    <property type="protein sequence ID" value="WCG22694.1"/>
    <property type="molecule type" value="Genomic_DNA"/>
</dbReference>
<organism evidence="3 4">
    <name type="scientific">Vagococcus lutrae</name>
    <dbReference type="NCBI Taxonomy" id="81947"/>
    <lineage>
        <taxon>Bacteria</taxon>
        <taxon>Bacillati</taxon>
        <taxon>Bacillota</taxon>
        <taxon>Bacilli</taxon>
        <taxon>Lactobacillales</taxon>
        <taxon>Enterococcaceae</taxon>
        <taxon>Vagococcus</taxon>
    </lineage>
</organism>
<sequence length="109" mass="12051">MKRSRLISLFLSCVLCMCFPFVVQATYESHGSIGFYGEYEPELEGDGLQILSPPVVKEDVPLSAGKQDKRHHATVITKIPQLGDQSSIGFVVTGLVFIVSGCILMRKYQ</sequence>
<evidence type="ECO:0000313" key="4">
    <source>
        <dbReference type="Proteomes" id="UP001179600"/>
    </source>
</evidence>
<keyword evidence="1" id="KW-0472">Membrane</keyword>
<feature type="signal peptide" evidence="2">
    <location>
        <begin position="1"/>
        <end position="25"/>
    </location>
</feature>
<proteinExistence type="predicted"/>
<reference evidence="3" key="1">
    <citation type="submission" date="2023-01" db="EMBL/GenBank/DDBJ databases">
        <title>Oxazolidinone resistance genes in florfenicol resistant enterococci from beef cattle and veal calves at slaughter.</title>
        <authorList>
            <person name="Biggel M."/>
        </authorList>
    </citation>
    <scope>NUCLEOTIDE SEQUENCE</scope>
    <source>
        <strain evidence="3">K204-1</strain>
    </source>
</reference>
<dbReference type="RefSeq" id="WP_272163338.1">
    <property type="nucleotide sequence ID" value="NZ_CP116507.1"/>
</dbReference>
<dbReference type="Proteomes" id="UP001179600">
    <property type="component" value="Chromosome"/>
</dbReference>
<keyword evidence="2" id="KW-0732">Signal</keyword>
<feature type="transmembrane region" description="Helical" evidence="1">
    <location>
        <begin position="87"/>
        <end position="105"/>
    </location>
</feature>
<evidence type="ECO:0008006" key="5">
    <source>
        <dbReference type="Google" id="ProtNLM"/>
    </source>
</evidence>
<evidence type="ECO:0000256" key="2">
    <source>
        <dbReference type="SAM" id="SignalP"/>
    </source>
</evidence>
<protein>
    <recommendedName>
        <fullName evidence="5">Gram-positive cocci surface proteins LPxTG domain-containing protein</fullName>
    </recommendedName>
</protein>
<dbReference type="AlphaFoldDB" id="A0AAE9XNQ5"/>